<dbReference type="CDD" id="cd10747">
    <property type="entry name" value="DnaJ_C"/>
    <property type="match status" value="1"/>
</dbReference>
<dbReference type="SMART" id="SM00271">
    <property type="entry name" value="DnaJ"/>
    <property type="match status" value="1"/>
</dbReference>
<name>A0AAV7K842_9METZ</name>
<dbReference type="InterPro" id="IPR002939">
    <property type="entry name" value="DnaJ_C"/>
</dbReference>
<dbReference type="GO" id="GO:0051082">
    <property type="term" value="F:unfolded protein binding"/>
    <property type="evidence" value="ECO:0007669"/>
    <property type="project" value="InterPro"/>
</dbReference>
<dbReference type="SUPFAM" id="SSF46565">
    <property type="entry name" value="Chaperone J-domain"/>
    <property type="match status" value="1"/>
</dbReference>
<dbReference type="FunFam" id="2.60.260.20:FF:000013">
    <property type="entry name" value="DnaJ subfamily B member 11"/>
    <property type="match status" value="1"/>
</dbReference>
<dbReference type="PANTHER" id="PTHR24078:SF553">
    <property type="entry name" value="DNAJ HOMOLOG SUBFAMILY B MEMBER 5"/>
    <property type="match status" value="1"/>
</dbReference>
<organism evidence="3 4">
    <name type="scientific">Oopsacas minuta</name>
    <dbReference type="NCBI Taxonomy" id="111878"/>
    <lineage>
        <taxon>Eukaryota</taxon>
        <taxon>Metazoa</taxon>
        <taxon>Porifera</taxon>
        <taxon>Hexactinellida</taxon>
        <taxon>Hexasterophora</taxon>
        <taxon>Lyssacinosida</taxon>
        <taxon>Leucopsacidae</taxon>
        <taxon>Oopsacas</taxon>
    </lineage>
</organism>
<keyword evidence="1" id="KW-0143">Chaperone</keyword>
<dbReference type="CDD" id="cd06257">
    <property type="entry name" value="DnaJ"/>
    <property type="match status" value="1"/>
</dbReference>
<evidence type="ECO:0000313" key="4">
    <source>
        <dbReference type="Proteomes" id="UP001165289"/>
    </source>
</evidence>
<proteinExistence type="predicted"/>
<protein>
    <submittedName>
        <fullName evidence="3">DnaJ-like protein subfamily B member 4-like</fullName>
    </submittedName>
</protein>
<dbReference type="GO" id="GO:0005829">
    <property type="term" value="C:cytosol"/>
    <property type="evidence" value="ECO:0007669"/>
    <property type="project" value="TreeGrafter"/>
</dbReference>
<evidence type="ECO:0000256" key="1">
    <source>
        <dbReference type="ARBA" id="ARBA00023186"/>
    </source>
</evidence>
<dbReference type="GO" id="GO:0006457">
    <property type="term" value="P:protein folding"/>
    <property type="evidence" value="ECO:0007669"/>
    <property type="project" value="InterPro"/>
</dbReference>
<dbReference type="Gene3D" id="2.60.260.20">
    <property type="entry name" value="Urease metallochaperone UreE, N-terminal domain"/>
    <property type="match status" value="2"/>
</dbReference>
<evidence type="ECO:0000259" key="2">
    <source>
        <dbReference type="PROSITE" id="PS50076"/>
    </source>
</evidence>
<dbReference type="Proteomes" id="UP001165289">
    <property type="component" value="Unassembled WGS sequence"/>
</dbReference>
<dbReference type="Pfam" id="PF00226">
    <property type="entry name" value="DnaJ"/>
    <property type="match status" value="1"/>
</dbReference>
<evidence type="ECO:0000313" key="3">
    <source>
        <dbReference type="EMBL" id="KAI6657487.1"/>
    </source>
</evidence>
<dbReference type="EMBL" id="JAKMXF010000111">
    <property type="protein sequence ID" value="KAI6657487.1"/>
    <property type="molecule type" value="Genomic_DNA"/>
</dbReference>
<keyword evidence="4" id="KW-1185">Reference proteome</keyword>
<dbReference type="FunFam" id="2.60.260.20:FF:000002">
    <property type="entry name" value="Dnaj homolog subfamily b member"/>
    <property type="match status" value="1"/>
</dbReference>
<dbReference type="PRINTS" id="PR00625">
    <property type="entry name" value="JDOMAIN"/>
</dbReference>
<dbReference type="GO" id="GO:0051087">
    <property type="term" value="F:protein-folding chaperone binding"/>
    <property type="evidence" value="ECO:0007669"/>
    <property type="project" value="TreeGrafter"/>
</dbReference>
<dbReference type="PANTHER" id="PTHR24078">
    <property type="entry name" value="DNAJ HOMOLOG SUBFAMILY C MEMBER"/>
    <property type="match status" value="1"/>
</dbReference>
<dbReference type="SUPFAM" id="SSF49493">
    <property type="entry name" value="HSP40/DnaJ peptide-binding domain"/>
    <property type="match status" value="2"/>
</dbReference>
<sequence>MGKDYYKILGVSRSATPAEIKSAYRKLAIKYHPDKNHEPGAEEKFKEISVAYQALTGPKEPPEPASGGFSSFSYQTGGAFKDPFDLFKEMFNGGVTSGFSGFSGMQDISGMSDMSSFFSSGPGENGNSFTVFSSMRSSKREKDPDIVHEVGVTLDDVYRGATKKLKIGRNILTPSGERLYSEETVEVHVKPGWKEGTKVTFKEKGEQRSGRIPADVVFVIKDRPHELFTRDGSNIRYKQTLSLKQALLPPIHLNIPTLDNTQIPVKLDQILSPHSQHTLTGQGLPLVKQPYRRGDLIIDFDIQFPQQLPQASTPLLNNALP</sequence>
<accession>A0AAV7K842</accession>
<dbReference type="Pfam" id="PF01556">
    <property type="entry name" value="DnaJ_C"/>
    <property type="match status" value="1"/>
</dbReference>
<dbReference type="InterPro" id="IPR008971">
    <property type="entry name" value="HSP40/DnaJ_pept-bd"/>
</dbReference>
<dbReference type="InterPro" id="IPR036869">
    <property type="entry name" value="J_dom_sf"/>
</dbReference>
<reference evidence="3 4" key="1">
    <citation type="journal article" date="2023" name="BMC Biol.">
        <title>The compact genome of the sponge Oopsacas minuta (Hexactinellida) is lacking key metazoan core genes.</title>
        <authorList>
            <person name="Santini S."/>
            <person name="Schenkelaars Q."/>
            <person name="Jourda C."/>
            <person name="Duchesne M."/>
            <person name="Belahbib H."/>
            <person name="Rocher C."/>
            <person name="Selva M."/>
            <person name="Riesgo A."/>
            <person name="Vervoort M."/>
            <person name="Leys S.P."/>
            <person name="Kodjabachian L."/>
            <person name="Le Bivic A."/>
            <person name="Borchiellini C."/>
            <person name="Claverie J.M."/>
            <person name="Renard E."/>
        </authorList>
    </citation>
    <scope>NUCLEOTIDE SEQUENCE [LARGE SCALE GENOMIC DNA]</scope>
    <source>
        <strain evidence="3">SPO-2</strain>
    </source>
</reference>
<feature type="domain" description="J" evidence="2">
    <location>
        <begin position="4"/>
        <end position="88"/>
    </location>
</feature>
<gene>
    <name evidence="3" type="ORF">LOD99_233</name>
</gene>
<comment type="caution">
    <text evidence="3">The sequence shown here is derived from an EMBL/GenBank/DDBJ whole genome shotgun (WGS) entry which is preliminary data.</text>
</comment>
<dbReference type="InterPro" id="IPR001623">
    <property type="entry name" value="DnaJ_domain"/>
</dbReference>
<dbReference type="Gene3D" id="1.10.287.110">
    <property type="entry name" value="DnaJ domain"/>
    <property type="match status" value="1"/>
</dbReference>
<dbReference type="InterPro" id="IPR051339">
    <property type="entry name" value="DnaJ_subfamily_B"/>
</dbReference>
<dbReference type="PROSITE" id="PS50076">
    <property type="entry name" value="DNAJ_2"/>
    <property type="match status" value="1"/>
</dbReference>
<dbReference type="AlphaFoldDB" id="A0AAV7K842"/>